<feature type="compositionally biased region" description="Basic residues" evidence="1">
    <location>
        <begin position="150"/>
        <end position="177"/>
    </location>
</feature>
<feature type="compositionally biased region" description="Basic residues" evidence="1">
    <location>
        <begin position="195"/>
        <end position="211"/>
    </location>
</feature>
<organism evidence="2">
    <name type="scientific">marine metagenome</name>
    <dbReference type="NCBI Taxonomy" id="408172"/>
    <lineage>
        <taxon>unclassified sequences</taxon>
        <taxon>metagenomes</taxon>
        <taxon>ecological metagenomes</taxon>
    </lineage>
</organism>
<evidence type="ECO:0000256" key="1">
    <source>
        <dbReference type="SAM" id="MobiDB-lite"/>
    </source>
</evidence>
<reference evidence="2" key="1">
    <citation type="submission" date="2018-05" db="EMBL/GenBank/DDBJ databases">
        <authorList>
            <person name="Lanie J.A."/>
            <person name="Ng W.-L."/>
            <person name="Kazmierczak K.M."/>
            <person name="Andrzejewski T.M."/>
            <person name="Davidsen T.M."/>
            <person name="Wayne K.J."/>
            <person name="Tettelin H."/>
            <person name="Glass J.I."/>
            <person name="Rusch D."/>
            <person name="Podicherti R."/>
            <person name="Tsui H.-C.T."/>
            <person name="Winkler M.E."/>
        </authorList>
    </citation>
    <scope>NUCLEOTIDE SEQUENCE</scope>
</reference>
<name>A0A382JV64_9ZZZZ</name>
<feature type="compositionally biased region" description="Basic residues" evidence="1">
    <location>
        <begin position="30"/>
        <end position="61"/>
    </location>
</feature>
<accession>A0A382JV64</accession>
<feature type="compositionally biased region" description="Basic and acidic residues" evidence="1">
    <location>
        <begin position="319"/>
        <end position="331"/>
    </location>
</feature>
<feature type="region of interest" description="Disordered" evidence="1">
    <location>
        <begin position="129"/>
        <end position="383"/>
    </location>
</feature>
<feature type="compositionally biased region" description="Basic residues" evidence="1">
    <location>
        <begin position="302"/>
        <end position="318"/>
    </location>
</feature>
<feature type="compositionally biased region" description="Pro residues" evidence="1">
    <location>
        <begin position="95"/>
        <end position="109"/>
    </location>
</feature>
<protein>
    <submittedName>
        <fullName evidence="2">Uncharacterized protein</fullName>
    </submittedName>
</protein>
<feature type="compositionally biased region" description="Basic residues" evidence="1">
    <location>
        <begin position="275"/>
        <end position="288"/>
    </location>
</feature>
<feature type="compositionally biased region" description="Pro residues" evidence="1">
    <location>
        <begin position="17"/>
        <end position="26"/>
    </location>
</feature>
<evidence type="ECO:0000313" key="2">
    <source>
        <dbReference type="EMBL" id="SVC14441.1"/>
    </source>
</evidence>
<feature type="non-terminal residue" evidence="2">
    <location>
        <position position="1"/>
    </location>
</feature>
<feature type="region of interest" description="Disordered" evidence="1">
    <location>
        <begin position="1"/>
        <end position="116"/>
    </location>
</feature>
<feature type="compositionally biased region" description="Basic residues" evidence="1">
    <location>
        <begin position="366"/>
        <end position="383"/>
    </location>
</feature>
<gene>
    <name evidence="2" type="ORF">METZ01_LOCUS267295</name>
</gene>
<dbReference type="EMBL" id="UINC01075850">
    <property type="protein sequence ID" value="SVC14441.1"/>
    <property type="molecule type" value="Genomic_DNA"/>
</dbReference>
<proteinExistence type="predicted"/>
<sequence>RFRLAGSRHAPRRRPQPVRPVPPPALGAPRRPRRRPHRQRLRRHGPAPRRRRGRGGRHGLSHHAPPARVGVGGRLRPAWRALGQGRDRKRVGHPQGPPPVRTGPPPRGPGSPRRNAACHRLVRQRCTRCSGHRPGSRTAVGGARPGLGRPGRRRSPRRPRRRHPGLRAPRGRGRRPVRAAGPRVGGRRCCGVHLSGHRQPAHARRRPHTRPRVGGATGRSRRRRIAVGRAGGRWGAGQQLHPGPRRRHRPRRAARPAQVPRSPDRRLRSPGSGIRTRRRLRRPVRRLPHVAVARPVLAGHRDPRRRRLRLAAPRRHDARGRDRSRRGDRGRHSGGPPTGSCTHRRARRPDRHRRCGGPAGYPPRPHDRRRRTSRRPPHRRRAL</sequence>
<dbReference type="AlphaFoldDB" id="A0A382JV64"/>
<feature type="compositionally biased region" description="Basic residues" evidence="1">
    <location>
        <begin position="243"/>
        <end position="254"/>
    </location>
</feature>
<feature type="non-terminal residue" evidence="2">
    <location>
        <position position="383"/>
    </location>
</feature>
<feature type="compositionally biased region" description="Basic residues" evidence="1">
    <location>
        <begin position="342"/>
        <end position="355"/>
    </location>
</feature>